<comment type="caution">
    <text evidence="2">The sequence shown here is derived from an EMBL/GenBank/DDBJ whole genome shotgun (WGS) entry which is preliminary data.</text>
</comment>
<evidence type="ECO:0000313" key="2">
    <source>
        <dbReference type="EMBL" id="MDI9242301.1"/>
    </source>
</evidence>
<accession>A0AAP4BCN5</accession>
<keyword evidence="3" id="KW-1185">Reference proteome</keyword>
<sequence length="284" mass="31528">MKTKVKIIADSTCDLTDGLLQAHDIGMIPLCIVMDDKSYFDRTEISPEEIFRWAEEHKTTPKTAAISMEMAVETVRPYVEAGQDVVFFGISEGMSTTCNVMRLAAEELGTDRVFVVDSENLSTGIGLQVLRAAEMAEAGASAEEIVERIERDRCKVRASFVVDTLTYLARGGRCSSVTALLANTLKLKPRIEVKDGRMQVDKKYRGTLDRVLVKYTKDMKEELLMADEKRVFITHSGCDRQVVEEVHSYLAGLGRFDEIIETRAGGVISSHCGPGTLGVLFYLK</sequence>
<evidence type="ECO:0000256" key="1">
    <source>
        <dbReference type="ARBA" id="ARBA00023121"/>
    </source>
</evidence>
<name>A0AAP4BCN5_9FIRM</name>
<proteinExistence type="predicted"/>
<reference evidence="2 3" key="1">
    <citation type="submission" date="2023-05" db="EMBL/GenBank/DDBJ databases">
        <title>[ruminococcus] sp. nov., isolated from a pig farm feces dump.</title>
        <authorList>
            <person name="Chang Y.-H."/>
        </authorList>
    </citation>
    <scope>NUCLEOTIDE SEQUENCE [LARGE SCALE GENOMIC DNA]</scope>
    <source>
        <strain evidence="2 3">YH-rum2234</strain>
    </source>
</reference>
<dbReference type="Gene3D" id="3.30.1180.10">
    <property type="match status" value="1"/>
</dbReference>
<evidence type="ECO:0000313" key="3">
    <source>
        <dbReference type="Proteomes" id="UP001300383"/>
    </source>
</evidence>
<dbReference type="SUPFAM" id="SSF82549">
    <property type="entry name" value="DAK1/DegV-like"/>
    <property type="match status" value="1"/>
</dbReference>
<protein>
    <submittedName>
        <fullName evidence="2">DegV family protein</fullName>
    </submittedName>
</protein>
<dbReference type="AlphaFoldDB" id="A0AAP4BCN5"/>
<keyword evidence="1" id="KW-0446">Lipid-binding</keyword>
<dbReference type="InterPro" id="IPR003797">
    <property type="entry name" value="DegV"/>
</dbReference>
<organism evidence="2 3">
    <name type="scientific">Fusibacillus kribbianus</name>
    <dbReference type="NCBI Taxonomy" id="3044208"/>
    <lineage>
        <taxon>Bacteria</taxon>
        <taxon>Bacillati</taxon>
        <taxon>Bacillota</taxon>
        <taxon>Clostridia</taxon>
        <taxon>Lachnospirales</taxon>
        <taxon>Lachnospiraceae</taxon>
        <taxon>Fusibacillus</taxon>
    </lineage>
</organism>
<dbReference type="EMBL" id="JASGBQ010000010">
    <property type="protein sequence ID" value="MDI9242301.1"/>
    <property type="molecule type" value="Genomic_DNA"/>
</dbReference>
<dbReference type="PROSITE" id="PS51482">
    <property type="entry name" value="DEGV"/>
    <property type="match status" value="1"/>
</dbReference>
<dbReference type="Gene3D" id="3.40.50.10170">
    <property type="match status" value="1"/>
</dbReference>
<dbReference type="GO" id="GO:0008289">
    <property type="term" value="F:lipid binding"/>
    <property type="evidence" value="ECO:0007669"/>
    <property type="project" value="UniProtKB-KW"/>
</dbReference>
<gene>
    <name evidence="2" type="ORF">QJ036_07435</name>
</gene>
<dbReference type="PANTHER" id="PTHR33434:SF2">
    <property type="entry name" value="FATTY ACID-BINDING PROTEIN TM_1468"/>
    <property type="match status" value="1"/>
</dbReference>
<dbReference type="RefSeq" id="WP_283230750.1">
    <property type="nucleotide sequence ID" value="NZ_JASGBQ010000010.1"/>
</dbReference>
<dbReference type="Pfam" id="PF02645">
    <property type="entry name" value="DegV"/>
    <property type="match status" value="1"/>
</dbReference>
<dbReference type="NCBIfam" id="TIGR00762">
    <property type="entry name" value="DegV"/>
    <property type="match status" value="1"/>
</dbReference>
<dbReference type="Proteomes" id="UP001300383">
    <property type="component" value="Unassembled WGS sequence"/>
</dbReference>
<dbReference type="PANTHER" id="PTHR33434">
    <property type="entry name" value="DEGV DOMAIN-CONTAINING PROTEIN DR_1986-RELATED"/>
    <property type="match status" value="1"/>
</dbReference>
<dbReference type="InterPro" id="IPR050270">
    <property type="entry name" value="DegV_domain_contain"/>
</dbReference>
<dbReference type="InterPro" id="IPR043168">
    <property type="entry name" value="DegV_C"/>
</dbReference>